<evidence type="ECO:0000256" key="5">
    <source>
        <dbReference type="ARBA" id="ARBA00022691"/>
    </source>
</evidence>
<dbReference type="RefSeq" id="WP_338177305.1">
    <property type="nucleotide sequence ID" value="NZ_JAEKNQ010000021.1"/>
</dbReference>
<keyword evidence="5 6" id="KW-0949">S-adenosyl-L-methionine</keyword>
<keyword evidence="2 6" id="KW-0698">rRNA processing</keyword>
<dbReference type="NCBIfam" id="TIGR00138">
    <property type="entry name" value="rsmG_gidB"/>
    <property type="match status" value="1"/>
</dbReference>
<feature type="binding site" evidence="6">
    <location>
        <position position="47"/>
    </location>
    <ligand>
        <name>S-adenosyl-L-methionine</name>
        <dbReference type="ChEBI" id="CHEBI:59789"/>
    </ligand>
</feature>
<dbReference type="GO" id="GO:0005829">
    <property type="term" value="C:cytosol"/>
    <property type="evidence" value="ECO:0007669"/>
    <property type="project" value="TreeGrafter"/>
</dbReference>
<evidence type="ECO:0000256" key="6">
    <source>
        <dbReference type="HAMAP-Rule" id="MF_00074"/>
    </source>
</evidence>
<protein>
    <recommendedName>
        <fullName evidence="6">Ribosomal RNA small subunit methyltransferase G</fullName>
        <ecNumber evidence="6">2.1.1.-</ecNumber>
    </recommendedName>
    <alternativeName>
        <fullName evidence="6">16S rRNA 7-methylguanosine methyltransferase</fullName>
        <shortName evidence="6">16S rRNA m7G methyltransferase</shortName>
    </alternativeName>
</protein>
<dbReference type="Pfam" id="PF02527">
    <property type="entry name" value="GidB"/>
    <property type="match status" value="1"/>
</dbReference>
<sequence>MDSKLTAYIRLLAAWPGVASRPDRALVEDSLVLLPHLDGVRSLIDVGSGGGMPGLPLALARPDLAVTLLEAEHNKAAFLIHCVATLEVVNVRVVSERAETVAHTSLRESFEVAACRALAALPVLAELCLPFVRIGGRLLALKSGPEPDGGAVGLLGGGPVTVLPAASAARSGGVILAVSKLRPTPDSFPRRPGLPNRRPLHARGGGEDGA</sequence>
<dbReference type="Gene3D" id="3.40.50.150">
    <property type="entry name" value="Vaccinia Virus protein VP39"/>
    <property type="match status" value="1"/>
</dbReference>
<comment type="caution">
    <text evidence="6">Lacks conserved residue(s) required for the propagation of feature annotation.</text>
</comment>
<reference evidence="8 9" key="1">
    <citation type="submission" date="2020-10" db="EMBL/GenBank/DDBJ databases">
        <title>Ca. Dormibacterota MAGs.</title>
        <authorList>
            <person name="Montgomery K."/>
        </authorList>
    </citation>
    <scope>NUCLEOTIDE SEQUENCE [LARGE SCALE GENOMIC DNA]</scope>
    <source>
        <strain evidence="8">SC8811_S16_3</strain>
    </source>
</reference>
<evidence type="ECO:0000313" key="9">
    <source>
        <dbReference type="Proteomes" id="UP000620075"/>
    </source>
</evidence>
<dbReference type="SUPFAM" id="SSF53335">
    <property type="entry name" value="S-adenosyl-L-methionine-dependent methyltransferases"/>
    <property type="match status" value="1"/>
</dbReference>
<dbReference type="PANTHER" id="PTHR31760">
    <property type="entry name" value="S-ADENOSYL-L-METHIONINE-DEPENDENT METHYLTRANSFERASES SUPERFAMILY PROTEIN"/>
    <property type="match status" value="1"/>
</dbReference>
<feature type="region of interest" description="Disordered" evidence="7">
    <location>
        <begin position="183"/>
        <end position="210"/>
    </location>
</feature>
<proteinExistence type="inferred from homology"/>
<evidence type="ECO:0000256" key="7">
    <source>
        <dbReference type="SAM" id="MobiDB-lite"/>
    </source>
</evidence>
<gene>
    <name evidence="6 8" type="primary">rsmG</name>
    <name evidence="8" type="ORF">JF888_05480</name>
</gene>
<comment type="subcellular location">
    <subcellularLocation>
        <location evidence="6">Cytoplasm</location>
    </subcellularLocation>
</comment>
<dbReference type="AlphaFoldDB" id="A0A934ND65"/>
<evidence type="ECO:0000313" key="8">
    <source>
        <dbReference type="EMBL" id="MBJ7602629.1"/>
    </source>
</evidence>
<dbReference type="PANTHER" id="PTHR31760:SF0">
    <property type="entry name" value="S-ADENOSYL-L-METHIONINE-DEPENDENT METHYLTRANSFERASES SUPERFAMILY PROTEIN"/>
    <property type="match status" value="1"/>
</dbReference>
<dbReference type="EC" id="2.1.1.-" evidence="6"/>
<evidence type="ECO:0000256" key="3">
    <source>
        <dbReference type="ARBA" id="ARBA00022603"/>
    </source>
</evidence>
<dbReference type="HAMAP" id="MF_00074">
    <property type="entry name" value="16SrRNA_methyltr_G"/>
    <property type="match status" value="1"/>
</dbReference>
<comment type="similarity">
    <text evidence="6">Belongs to the methyltransferase superfamily. RNA methyltransferase RsmG family.</text>
</comment>
<comment type="function">
    <text evidence="6">Specifically methylates the N7 position of a guanine in 16S rRNA.</text>
</comment>
<dbReference type="Proteomes" id="UP000620075">
    <property type="component" value="Unassembled WGS sequence"/>
</dbReference>
<feature type="binding site" evidence="6">
    <location>
        <begin position="98"/>
        <end position="99"/>
    </location>
    <ligand>
        <name>S-adenosyl-L-methionine</name>
        <dbReference type="ChEBI" id="CHEBI:59789"/>
    </ligand>
</feature>
<feature type="binding site" evidence="6">
    <location>
        <position position="116"/>
    </location>
    <ligand>
        <name>S-adenosyl-L-methionine</name>
        <dbReference type="ChEBI" id="CHEBI:59789"/>
    </ligand>
</feature>
<evidence type="ECO:0000256" key="4">
    <source>
        <dbReference type="ARBA" id="ARBA00022679"/>
    </source>
</evidence>
<keyword evidence="3 6" id="KW-0489">Methyltransferase</keyword>
<keyword evidence="4 6" id="KW-0808">Transferase</keyword>
<dbReference type="InterPro" id="IPR003682">
    <property type="entry name" value="rRNA_ssu_MeTfrase_G"/>
</dbReference>
<name>A0A934ND65_9BACT</name>
<dbReference type="EMBL" id="JAEKNQ010000021">
    <property type="protein sequence ID" value="MBJ7602629.1"/>
    <property type="molecule type" value="Genomic_DNA"/>
</dbReference>
<comment type="caution">
    <text evidence="8">The sequence shown here is derived from an EMBL/GenBank/DDBJ whole genome shotgun (WGS) entry which is preliminary data.</text>
</comment>
<keyword evidence="1 6" id="KW-0963">Cytoplasm</keyword>
<evidence type="ECO:0000256" key="2">
    <source>
        <dbReference type="ARBA" id="ARBA00022552"/>
    </source>
</evidence>
<accession>A0A934ND65</accession>
<evidence type="ECO:0000256" key="1">
    <source>
        <dbReference type="ARBA" id="ARBA00022490"/>
    </source>
</evidence>
<feature type="binding site" evidence="6">
    <location>
        <position position="52"/>
    </location>
    <ligand>
        <name>S-adenosyl-L-methionine</name>
        <dbReference type="ChEBI" id="CHEBI:59789"/>
    </ligand>
</feature>
<dbReference type="GO" id="GO:0070043">
    <property type="term" value="F:rRNA (guanine-N7-)-methyltransferase activity"/>
    <property type="evidence" value="ECO:0007669"/>
    <property type="project" value="UniProtKB-UniRule"/>
</dbReference>
<dbReference type="InterPro" id="IPR029063">
    <property type="entry name" value="SAM-dependent_MTases_sf"/>
</dbReference>
<organism evidence="8 9">
    <name type="scientific">Candidatus Dormiibacter inghamiae</name>
    <dbReference type="NCBI Taxonomy" id="3127013"/>
    <lineage>
        <taxon>Bacteria</taxon>
        <taxon>Bacillati</taxon>
        <taxon>Candidatus Dormiibacterota</taxon>
        <taxon>Candidatus Dormibacteria</taxon>
        <taxon>Candidatus Dormibacterales</taxon>
        <taxon>Candidatus Dormibacteraceae</taxon>
        <taxon>Candidatus Dormiibacter</taxon>
    </lineage>
</organism>